<dbReference type="InterPro" id="IPR030395">
    <property type="entry name" value="GP_PDE_dom"/>
</dbReference>
<dbReference type="PANTHER" id="PTHR46211:SF14">
    <property type="entry name" value="GLYCEROPHOSPHODIESTER PHOSPHODIESTERASE"/>
    <property type="match status" value="1"/>
</dbReference>
<dbReference type="Proteomes" id="UP000296706">
    <property type="component" value="Chromosome"/>
</dbReference>
<dbReference type="GO" id="GO:0006629">
    <property type="term" value="P:lipid metabolic process"/>
    <property type="evidence" value="ECO:0007669"/>
    <property type="project" value="InterPro"/>
</dbReference>
<sequence length="220" mass="23849">MRCIAHRGFAGLYPENTLTAVRQAGQQADMIEVDVRQCRSGDPVVIHDEMVDRVTDETGPVADISLATLQSMDVLGTGEGVPSLEAVLRAMPDGVGLNIDLKERDLVESVIDLTSDFDTEILLSSRDIDALGAAREADPDVDRALLVDSSSEAGIERAASLDCAAIHPHWRLVDFALLERAHRSDLNVNVWTVSDPEKAREYEKMGVDGIIAEEPAACLD</sequence>
<dbReference type="EMBL" id="CP031310">
    <property type="protein sequence ID" value="QCC50266.1"/>
    <property type="molecule type" value="Genomic_DNA"/>
</dbReference>
<evidence type="ECO:0000313" key="3">
    <source>
        <dbReference type="Proteomes" id="UP000296706"/>
    </source>
</evidence>
<name>A0A4D6HAM3_9EURY</name>
<dbReference type="PROSITE" id="PS51704">
    <property type="entry name" value="GP_PDE"/>
    <property type="match status" value="1"/>
</dbReference>
<dbReference type="OrthoDB" id="19020at2157"/>
<evidence type="ECO:0000259" key="1">
    <source>
        <dbReference type="PROSITE" id="PS51704"/>
    </source>
</evidence>
<dbReference type="GeneID" id="39846802"/>
<dbReference type="InterPro" id="IPR017946">
    <property type="entry name" value="PLC-like_Pdiesterase_TIM-brl"/>
</dbReference>
<gene>
    <name evidence="2" type="ORF">DV733_03015</name>
</gene>
<reference evidence="2 3" key="1">
    <citation type="journal article" date="2019" name="Nat. Commun.">
        <title>A new type of DNA phosphorothioation-based antiviral system in archaea.</title>
        <authorList>
            <person name="Xiong L."/>
            <person name="Liu S."/>
            <person name="Chen S."/>
            <person name="Xiao Y."/>
            <person name="Zhu B."/>
            <person name="Gao Y."/>
            <person name="Zhang Y."/>
            <person name="Chen B."/>
            <person name="Luo J."/>
            <person name="Deng Z."/>
            <person name="Chen X."/>
            <person name="Wang L."/>
            <person name="Chen S."/>
        </authorList>
    </citation>
    <scope>NUCLEOTIDE SEQUENCE [LARGE SCALE GENOMIC DNA]</scope>
    <source>
        <strain evidence="2 3">CBA1105</strain>
    </source>
</reference>
<dbReference type="Pfam" id="PF03009">
    <property type="entry name" value="GDPD"/>
    <property type="match status" value="1"/>
</dbReference>
<dbReference type="STRING" id="1457250.GCA_000755225_02899"/>
<dbReference type="GO" id="GO:0008081">
    <property type="term" value="F:phosphoric diester hydrolase activity"/>
    <property type="evidence" value="ECO:0007669"/>
    <property type="project" value="InterPro"/>
</dbReference>
<evidence type="ECO:0000313" key="2">
    <source>
        <dbReference type="EMBL" id="QCC50266.1"/>
    </source>
</evidence>
<dbReference type="Gene3D" id="3.20.20.190">
    <property type="entry name" value="Phosphatidylinositol (PI) phosphodiesterase"/>
    <property type="match status" value="1"/>
</dbReference>
<dbReference type="CDD" id="cd08556">
    <property type="entry name" value="GDPD"/>
    <property type="match status" value="1"/>
</dbReference>
<protein>
    <submittedName>
        <fullName evidence="2">Glycerophosphodiester phosphodiesterase</fullName>
    </submittedName>
</protein>
<proteinExistence type="predicted"/>
<dbReference type="PANTHER" id="PTHR46211">
    <property type="entry name" value="GLYCEROPHOSPHORYL DIESTER PHOSPHODIESTERASE"/>
    <property type="match status" value="1"/>
</dbReference>
<dbReference type="SUPFAM" id="SSF51695">
    <property type="entry name" value="PLC-like phosphodiesterases"/>
    <property type="match status" value="1"/>
</dbReference>
<organism evidence="2 3">
    <name type="scientific">Halapricum salinum</name>
    <dbReference type="NCBI Taxonomy" id="1457250"/>
    <lineage>
        <taxon>Archaea</taxon>
        <taxon>Methanobacteriati</taxon>
        <taxon>Methanobacteriota</taxon>
        <taxon>Stenosarchaea group</taxon>
        <taxon>Halobacteria</taxon>
        <taxon>Halobacteriales</taxon>
        <taxon>Haloarculaceae</taxon>
        <taxon>Halapricum</taxon>
    </lineage>
</organism>
<dbReference type="RefSeq" id="WP_049993711.1">
    <property type="nucleotide sequence ID" value="NZ_CP031310.1"/>
</dbReference>
<feature type="domain" description="GP-PDE" evidence="1">
    <location>
        <begin position="1"/>
        <end position="220"/>
    </location>
</feature>
<dbReference type="KEGG" id="hsn:DV733_03015"/>
<dbReference type="AlphaFoldDB" id="A0A4D6HAM3"/>
<keyword evidence="3" id="KW-1185">Reference proteome</keyword>
<accession>A0A4D6HAM3</accession>